<dbReference type="GO" id="GO:0004338">
    <property type="term" value="F:glucan exo-1,3-beta-glucosidase activity"/>
    <property type="evidence" value="ECO:0007669"/>
    <property type="project" value="UniProtKB-EC"/>
</dbReference>
<evidence type="ECO:0000256" key="20">
    <source>
        <dbReference type="ARBA" id="ARBA00023180"/>
    </source>
</evidence>
<dbReference type="CDD" id="cd22249">
    <property type="entry name" value="UDM1_RNF168_RNF169-like"/>
    <property type="match status" value="1"/>
</dbReference>
<dbReference type="SUPFAM" id="SSF52374">
    <property type="entry name" value="Nucleotidylyl transferase"/>
    <property type="match status" value="1"/>
</dbReference>
<protein>
    <recommendedName>
        <fullName evidence="28">Nicotinamide/nicotinic acid mononucleotide adenylyltransferase 3</fullName>
        <ecNumber evidence="25">3.2.1.58</ecNumber>
    </recommendedName>
    <alternativeName>
        <fullName evidence="26">Exo-1,3-beta-glucanase D</fullName>
    </alternativeName>
    <alternativeName>
        <fullName evidence="29">Nicotinamide-nucleotide adenylyltransferase 3</fullName>
    </alternativeName>
    <alternativeName>
        <fullName evidence="30">Nicotinate-nucleotide adenylyltransferase 3</fullName>
    </alternativeName>
</protein>
<evidence type="ECO:0000256" key="11">
    <source>
        <dbReference type="ARBA" id="ARBA00022695"/>
    </source>
</evidence>
<keyword evidence="16 33" id="KW-1133">Transmembrane helix</keyword>
<evidence type="ECO:0000256" key="15">
    <source>
        <dbReference type="ARBA" id="ARBA00022968"/>
    </source>
</evidence>
<feature type="transmembrane region" description="Helical" evidence="33">
    <location>
        <begin position="688"/>
        <end position="709"/>
    </location>
</feature>
<keyword evidence="12" id="KW-0547">Nucleotide-binding</keyword>
<evidence type="ECO:0000256" key="32">
    <source>
        <dbReference type="SAM" id="MobiDB-lite"/>
    </source>
</evidence>
<dbReference type="Proteomes" id="UP000249619">
    <property type="component" value="Unassembled WGS sequence"/>
</dbReference>
<keyword evidence="20" id="KW-0325">Glycoprotein</keyword>
<evidence type="ECO:0000256" key="12">
    <source>
        <dbReference type="ARBA" id="ARBA00022741"/>
    </source>
</evidence>
<evidence type="ECO:0000256" key="16">
    <source>
        <dbReference type="ARBA" id="ARBA00022989"/>
    </source>
</evidence>
<keyword evidence="21" id="KW-0326">Glycosidase</keyword>
<evidence type="ECO:0000256" key="25">
    <source>
        <dbReference type="ARBA" id="ARBA00038929"/>
    </source>
</evidence>
<feature type="region of interest" description="Disordered" evidence="32">
    <location>
        <begin position="712"/>
        <end position="748"/>
    </location>
</feature>
<evidence type="ECO:0000256" key="6">
    <source>
        <dbReference type="ARBA" id="ARBA00011881"/>
    </source>
</evidence>
<dbReference type="GO" id="GO:0005759">
    <property type="term" value="C:mitochondrial matrix"/>
    <property type="evidence" value="ECO:0007669"/>
    <property type="project" value="UniProtKB-ARBA"/>
</dbReference>
<feature type="compositionally biased region" description="Basic and acidic residues" evidence="32">
    <location>
        <begin position="738"/>
        <end position="748"/>
    </location>
</feature>
<dbReference type="Pfam" id="PF00150">
    <property type="entry name" value="Cellulase"/>
    <property type="match status" value="1"/>
</dbReference>
<keyword evidence="18" id="KW-0496">Mitochondrion</keyword>
<organism evidence="36 37">
    <name type="scientific">Stemphylium lycopersici</name>
    <name type="common">Tomato gray leaf spot disease fungus</name>
    <name type="synonym">Thyrospora lycopersici</name>
    <dbReference type="NCBI Taxonomy" id="183478"/>
    <lineage>
        <taxon>Eukaryota</taxon>
        <taxon>Fungi</taxon>
        <taxon>Dikarya</taxon>
        <taxon>Ascomycota</taxon>
        <taxon>Pezizomycotina</taxon>
        <taxon>Dothideomycetes</taxon>
        <taxon>Pleosporomycetidae</taxon>
        <taxon>Pleosporales</taxon>
        <taxon>Pleosporineae</taxon>
        <taxon>Pleosporaceae</taxon>
        <taxon>Stemphylium</taxon>
    </lineage>
</organism>
<evidence type="ECO:0000256" key="29">
    <source>
        <dbReference type="ARBA" id="ARBA00075132"/>
    </source>
</evidence>
<dbReference type="GO" id="GO:0005886">
    <property type="term" value="C:plasma membrane"/>
    <property type="evidence" value="ECO:0007669"/>
    <property type="project" value="UniProtKB-SubCell"/>
</dbReference>
<dbReference type="GO" id="GO:0000309">
    <property type="term" value="F:nicotinamide-nucleotide adenylyltransferase activity"/>
    <property type="evidence" value="ECO:0007669"/>
    <property type="project" value="UniProtKB-EC"/>
</dbReference>
<evidence type="ECO:0000313" key="37">
    <source>
        <dbReference type="Proteomes" id="UP000249619"/>
    </source>
</evidence>
<comment type="cofactor">
    <cofactor evidence="1">
        <name>Mg(2+)</name>
        <dbReference type="ChEBI" id="CHEBI:18420"/>
    </cofactor>
</comment>
<dbReference type="GO" id="GO:0009251">
    <property type="term" value="P:glucan catabolic process"/>
    <property type="evidence" value="ECO:0007669"/>
    <property type="project" value="TreeGrafter"/>
</dbReference>
<keyword evidence="7" id="KW-1003">Cell membrane</keyword>
<evidence type="ECO:0000256" key="3">
    <source>
        <dbReference type="ARBA" id="ARBA00004401"/>
    </source>
</evidence>
<keyword evidence="8" id="KW-0662">Pyridine nucleotide biosynthesis</keyword>
<evidence type="ECO:0000256" key="22">
    <source>
        <dbReference type="ARBA" id="ARBA00023316"/>
    </source>
</evidence>
<gene>
    <name evidence="36" type="ORF">DDE83_004091</name>
</gene>
<comment type="pathway">
    <text evidence="4">Cofactor biosynthesis; NAD(+) biosynthesis.</text>
</comment>
<evidence type="ECO:0000256" key="9">
    <source>
        <dbReference type="ARBA" id="ARBA00022679"/>
    </source>
</evidence>
<evidence type="ECO:0000256" key="21">
    <source>
        <dbReference type="ARBA" id="ARBA00023295"/>
    </source>
</evidence>
<dbReference type="InterPro" id="IPR014729">
    <property type="entry name" value="Rossmann-like_a/b/a_fold"/>
</dbReference>
<evidence type="ECO:0000256" key="27">
    <source>
        <dbReference type="ARBA" id="ARBA00049001"/>
    </source>
</evidence>
<proteinExistence type="inferred from homology"/>
<comment type="subcellular location">
    <subcellularLocation>
        <location evidence="3">Cell membrane</location>
        <topology evidence="3">Single-pass type II membrane protein</topology>
    </subcellularLocation>
    <subcellularLocation>
        <location evidence="2">Mitochondrion</location>
    </subcellularLocation>
</comment>
<dbReference type="PANTHER" id="PTHR31297">
    <property type="entry name" value="GLUCAN ENDO-1,6-BETA-GLUCOSIDASE B"/>
    <property type="match status" value="1"/>
</dbReference>
<comment type="catalytic activity">
    <reaction evidence="27">
        <text>beta-nicotinamide D-ribonucleotide + ATP + H(+) = diphosphate + NAD(+)</text>
        <dbReference type="Rhea" id="RHEA:21360"/>
        <dbReference type="ChEBI" id="CHEBI:14649"/>
        <dbReference type="ChEBI" id="CHEBI:15378"/>
        <dbReference type="ChEBI" id="CHEBI:30616"/>
        <dbReference type="ChEBI" id="CHEBI:33019"/>
        <dbReference type="ChEBI" id="CHEBI:57540"/>
        <dbReference type="EC" id="2.7.7.1"/>
    </reaction>
</comment>
<keyword evidence="17" id="KW-0520">NAD</keyword>
<dbReference type="STRING" id="183478.A0A364N5M7"/>
<keyword evidence="22" id="KW-0961">Cell wall biogenesis/degradation</keyword>
<sequence>MSTTTNRDIFLDAGVPNVEAMSLDNYAFPKERLKKTLSDPNKQPLVLVSCGSFSPPTNLHLRMFEEAADYCEFETDYEVVGGFFSPVGDAYKKAGLASAQHRINMTRIAVQDSSTWIGVDPWEPLHKEYLPTVKVLDHFDYELNEVMGGIAPENGEKRRIHVALLAGADLIQTMSTPGLWAREDLSRILGHYGAFILERSGTDIDDALVQLQQWRENIRVIPQLIQNDVSSTKIRLFRKRGKSIRYYIPDKVVDYIYEHGLYSDDEKKAADKGKAAVSADATGPCHLICPDEMHGPEPMPPPPLLLLIRADHSATLDTSLQTQLPRNKPSFGHLCLTLLHFPKVTYQAACGAQRSATSGRPSIRVTTATSPASQQAQPRACGQPPFDRERDPSRRRPHGDERRRRRESHGDTDPERRRRRESRGEHAVYGDEGRRRKGHRATDSQGDLLPRPQRRSKHHSDTEPESPAPRKARGSRRNSRTDGSGSRGSAPLSLDAIAKLDKTNAKKAGWGAYDYDDDYLREVRKKEKNLEKERIKEERAKKREEQREDEARRRAAESDAARHEEKARKRREERRKAAALKASQTEDELERKRSTYTDDEREERRRRHESKYTPSEAEERRERRRQEKQHRTELKKRRVISGPLAEEGGIDDDDEYRYMMEKRGGAGSGPPTDISEEEQARKKKRKRIIIGVVSVLLLLAIIIPVAVVLSGKSSGNDDAGSGSAAPSSSGPSKANLAGKDRNSVPEKDRGGILDPWSWYDTDDFNVTYTNELVGGLPVIGLNSSWDDDVQANPSVPKLSDEFEYGKMPIRGVNVGGWLNLEPFITPSFFSQFGSKDNVVDEWTFLSKLGPAKAAATMERHYSSFITKQTFKEIREAGMDHVRFPFGYWIVQTYDDDVYVPQVSWRYLLRGIEYCRQNGLRVNLDLHGAPGSQNGWNHSGRQGQINWLNGTNGDKNAQRTLDVHHKLSVFFAQDRYKNVVTMYGLVNEPRNVELDTQKVVEWSQKAIDQIRADGIKGIIVFGDGFMGLDNWQGVLQGNDKLLLDVHQYVIFNTDQIKLKHRDKLNFACEAWTQQSKRSMNPETGFGPTMCGEWSQADTDCTKYINNVNTGTRWEGTLQPVEGKSGAVLAPQCPLESAECSCDQANADPGSYTDQYKKWLYQFAIGQMDAFEAGWGWFYWTWETESSTQWSYRRGREAGILPDKAYDRDWSCPGGGVESLDSFEGLSEVYKRGNFSAMRMS</sequence>
<feature type="region of interest" description="Disordered" evidence="32">
    <location>
        <begin position="353"/>
        <end position="492"/>
    </location>
</feature>
<keyword evidence="9" id="KW-0808">Transferase</keyword>
<evidence type="ECO:0000259" key="35">
    <source>
        <dbReference type="Pfam" id="PF01467"/>
    </source>
</evidence>
<keyword evidence="37" id="KW-1185">Reference proteome</keyword>
<feature type="compositionally biased region" description="Basic and acidic residues" evidence="32">
    <location>
        <begin position="589"/>
        <end position="598"/>
    </location>
</feature>
<dbReference type="GO" id="GO:0005524">
    <property type="term" value="F:ATP binding"/>
    <property type="evidence" value="ECO:0007669"/>
    <property type="project" value="UniProtKB-KW"/>
</dbReference>
<evidence type="ECO:0000256" key="30">
    <source>
        <dbReference type="ARBA" id="ARBA00079369"/>
    </source>
</evidence>
<evidence type="ECO:0000256" key="26">
    <source>
        <dbReference type="ARBA" id="ARBA00041260"/>
    </source>
</evidence>
<evidence type="ECO:0000256" key="2">
    <source>
        <dbReference type="ARBA" id="ARBA00004173"/>
    </source>
</evidence>
<dbReference type="AlphaFoldDB" id="A0A364N5M7"/>
<comment type="function">
    <text evidence="31">Catalyzes the formation of NAD(+) from nicotinamide mononucleotide (NMN) and ATP. Can also use the deamidated form; nicotinic acid mononucleotide (NaMN) as substrate with the same efficiency. Can use triazofurin monophosphate (TrMP) as substrate. Can also use GTP and ITP as nucleotide donors. Also catalyzes the reverse reaction, i.e. the pyrophosphorolytic cleavage of NAD(+). For the pyrophosphorolytic activity, can use NAD(+), NADH, NaAD, nicotinic acid adenine dinucleotide phosphate (NHD), nicotinamide guanine dinucleotide (NGD) as substrates. Fails to cleave phosphorylated dinucleotides NADP(+), NADPH and NaADP(+). Protects against axonal degeneration following injury. May be involved in the maintenance of axonal integrity. Also functions as a stress-response chaperone protein that prevents toxic aggregation of proteins; this function may be independent of its NAD(+) synthesis activity.</text>
</comment>
<dbReference type="GO" id="GO:0005576">
    <property type="term" value="C:extracellular region"/>
    <property type="evidence" value="ECO:0007669"/>
    <property type="project" value="TreeGrafter"/>
</dbReference>
<evidence type="ECO:0000256" key="31">
    <source>
        <dbReference type="ARBA" id="ARBA00093425"/>
    </source>
</evidence>
<keyword evidence="19 33" id="KW-0472">Membrane</keyword>
<name>A0A364N5M7_STELY</name>
<evidence type="ECO:0000313" key="36">
    <source>
        <dbReference type="EMBL" id="RAR12559.1"/>
    </source>
</evidence>
<evidence type="ECO:0000256" key="17">
    <source>
        <dbReference type="ARBA" id="ARBA00023027"/>
    </source>
</evidence>
<dbReference type="InterPro" id="IPR004821">
    <property type="entry name" value="Cyt_trans-like"/>
</dbReference>
<evidence type="ECO:0000256" key="28">
    <source>
        <dbReference type="ARBA" id="ARBA00074013"/>
    </source>
</evidence>
<accession>A0A364N5M7</accession>
<dbReference type="InterPro" id="IPR017853">
    <property type="entry name" value="GH"/>
</dbReference>
<dbReference type="Pfam" id="PF01467">
    <property type="entry name" value="CTP_transf_like"/>
    <property type="match status" value="1"/>
</dbReference>
<evidence type="ECO:0000256" key="4">
    <source>
        <dbReference type="ARBA" id="ARBA00004790"/>
    </source>
</evidence>
<comment type="similarity">
    <text evidence="5">Belongs to the glycosyl hydrolase 5 (cellulase A) family.</text>
</comment>
<feature type="compositionally biased region" description="Low complexity" evidence="32">
    <location>
        <begin position="712"/>
        <end position="735"/>
    </location>
</feature>
<evidence type="ECO:0000256" key="24">
    <source>
        <dbReference type="ARBA" id="ARBA00037126"/>
    </source>
</evidence>
<feature type="region of interest" description="Disordered" evidence="32">
    <location>
        <begin position="526"/>
        <end position="654"/>
    </location>
</feature>
<comment type="subunit">
    <text evidence="6">Homotetramer.</text>
</comment>
<dbReference type="GO" id="GO:0009986">
    <property type="term" value="C:cell surface"/>
    <property type="evidence" value="ECO:0007669"/>
    <property type="project" value="TreeGrafter"/>
</dbReference>
<dbReference type="EMBL" id="QGDH01000049">
    <property type="protein sequence ID" value="RAR12559.1"/>
    <property type="molecule type" value="Genomic_DNA"/>
</dbReference>
<evidence type="ECO:0000256" key="10">
    <source>
        <dbReference type="ARBA" id="ARBA00022692"/>
    </source>
</evidence>
<evidence type="ECO:0000256" key="14">
    <source>
        <dbReference type="ARBA" id="ARBA00022840"/>
    </source>
</evidence>
<feature type="domain" description="Cytidyltransferase-like" evidence="35">
    <location>
        <begin position="50"/>
        <end position="235"/>
    </location>
</feature>
<dbReference type="GO" id="GO:0009435">
    <property type="term" value="P:NAD+ biosynthetic process"/>
    <property type="evidence" value="ECO:0007669"/>
    <property type="project" value="UniProtKB-UniPathway"/>
</dbReference>
<feature type="compositionally biased region" description="Basic and acidic residues" evidence="32">
    <location>
        <begin position="617"/>
        <end position="632"/>
    </location>
</feature>
<dbReference type="SUPFAM" id="SSF51445">
    <property type="entry name" value="(Trans)glycosidases"/>
    <property type="match status" value="1"/>
</dbReference>
<dbReference type="FunFam" id="3.40.50.620:FF:000221">
    <property type="entry name" value="Nicotinamide/nicotinic acid mononucleotide adenylyltransferase 3"/>
    <property type="match status" value="1"/>
</dbReference>
<evidence type="ECO:0000256" key="7">
    <source>
        <dbReference type="ARBA" id="ARBA00022475"/>
    </source>
</evidence>
<evidence type="ECO:0000256" key="18">
    <source>
        <dbReference type="ARBA" id="ARBA00023128"/>
    </source>
</evidence>
<dbReference type="GO" id="GO:0071555">
    <property type="term" value="P:cell wall organization"/>
    <property type="evidence" value="ECO:0007669"/>
    <property type="project" value="UniProtKB-KW"/>
</dbReference>
<evidence type="ECO:0000256" key="13">
    <source>
        <dbReference type="ARBA" id="ARBA00022801"/>
    </source>
</evidence>
<feature type="compositionally biased region" description="Basic and acidic residues" evidence="32">
    <location>
        <begin position="386"/>
        <end position="434"/>
    </location>
</feature>
<keyword evidence="14" id="KW-0067">ATP-binding</keyword>
<dbReference type="InterPro" id="IPR050386">
    <property type="entry name" value="Glycosyl_hydrolase_5"/>
</dbReference>
<dbReference type="Gene3D" id="3.40.50.620">
    <property type="entry name" value="HUPs"/>
    <property type="match status" value="1"/>
</dbReference>
<keyword evidence="13 36" id="KW-0378">Hydrolase</keyword>
<dbReference type="Gene3D" id="3.20.20.80">
    <property type="entry name" value="Glycosidases"/>
    <property type="match status" value="1"/>
</dbReference>
<feature type="compositionally biased region" description="Basic and acidic residues" evidence="32">
    <location>
        <begin position="526"/>
        <end position="567"/>
    </location>
</feature>
<evidence type="ECO:0000259" key="34">
    <source>
        <dbReference type="Pfam" id="PF00150"/>
    </source>
</evidence>
<dbReference type="InterPro" id="IPR001547">
    <property type="entry name" value="Glyco_hydro_5"/>
</dbReference>
<comment type="caution">
    <text evidence="36">The sequence shown here is derived from an EMBL/GenBank/DDBJ whole genome shotgun (WGS) entry which is preliminary data.</text>
</comment>
<comment type="catalytic activity">
    <reaction evidence="23">
        <text>Successive hydrolysis of beta-D-glucose units from the non-reducing ends of (1-&gt;3)-beta-D-glucans, releasing alpha-glucose.</text>
        <dbReference type="EC" id="3.2.1.58"/>
    </reaction>
</comment>
<comment type="function">
    <text evidence="24">Glucosidase involved in the degradation of cellulosic biomass. Active on lichenan.</text>
</comment>
<reference evidence="37" key="1">
    <citation type="submission" date="2018-05" db="EMBL/GenBank/DDBJ databases">
        <title>Draft genome sequence of Stemphylium lycopersici strain CIDEFI 213.</title>
        <authorList>
            <person name="Medina R."/>
            <person name="Franco M.E.E."/>
            <person name="Lucentini C.G."/>
            <person name="Saparrat M.C.N."/>
            <person name="Balatti P.A."/>
        </authorList>
    </citation>
    <scope>NUCLEOTIDE SEQUENCE [LARGE SCALE GENOMIC DNA]</scope>
    <source>
        <strain evidence="37">CIDEFI 213</strain>
    </source>
</reference>
<evidence type="ECO:0000256" key="1">
    <source>
        <dbReference type="ARBA" id="ARBA00001946"/>
    </source>
</evidence>
<evidence type="ECO:0000256" key="33">
    <source>
        <dbReference type="SAM" id="Phobius"/>
    </source>
</evidence>
<feature type="compositionally biased region" description="Polar residues" evidence="32">
    <location>
        <begin position="354"/>
        <end position="377"/>
    </location>
</feature>
<dbReference type="UniPathway" id="UPA00253">
    <property type="reaction ID" value="UER00600"/>
</dbReference>
<evidence type="ECO:0000256" key="8">
    <source>
        <dbReference type="ARBA" id="ARBA00022642"/>
    </source>
</evidence>
<dbReference type="EC" id="3.2.1.58" evidence="25"/>
<evidence type="ECO:0000256" key="5">
    <source>
        <dbReference type="ARBA" id="ARBA00005641"/>
    </source>
</evidence>
<keyword evidence="10 33" id="KW-0812">Transmembrane</keyword>
<dbReference type="PANTHER" id="PTHR31297:SF34">
    <property type="entry name" value="GLUCAN 1,3-BETA-GLUCOSIDASE 2"/>
    <property type="match status" value="1"/>
</dbReference>
<dbReference type="FunFam" id="3.20.20.80:FF:000033">
    <property type="entry name" value="Glucan 1,3-beta-glucosidase A"/>
    <property type="match status" value="1"/>
</dbReference>
<evidence type="ECO:0000256" key="23">
    <source>
        <dbReference type="ARBA" id="ARBA00036824"/>
    </source>
</evidence>
<evidence type="ECO:0000256" key="19">
    <source>
        <dbReference type="ARBA" id="ARBA00023136"/>
    </source>
</evidence>
<keyword evidence="11" id="KW-0548">Nucleotidyltransferase</keyword>
<dbReference type="InterPro" id="IPR005248">
    <property type="entry name" value="NadD/NMNAT"/>
</dbReference>
<keyword evidence="15" id="KW-0735">Signal-anchor</keyword>
<dbReference type="NCBIfam" id="TIGR00482">
    <property type="entry name" value="nicotinate (nicotinamide) nucleotide adenylyltransferase"/>
    <property type="match status" value="1"/>
</dbReference>
<feature type="domain" description="Glycoside hydrolase family 5" evidence="34">
    <location>
        <begin position="857"/>
        <end position="1098"/>
    </location>
</feature>